<dbReference type="Pfam" id="PF20097">
    <property type="entry name" value="DUF6487"/>
    <property type="match status" value="1"/>
</dbReference>
<evidence type="ECO:0000313" key="2">
    <source>
        <dbReference type="EMBL" id="PPA69476.1"/>
    </source>
</evidence>
<evidence type="ECO:0000313" key="3">
    <source>
        <dbReference type="Proteomes" id="UP000239047"/>
    </source>
</evidence>
<dbReference type="InterPro" id="IPR045504">
    <property type="entry name" value="DUF6487"/>
</dbReference>
<protein>
    <recommendedName>
        <fullName evidence="1">DUF6487 domain-containing protein</fullName>
    </recommendedName>
</protein>
<dbReference type="RefSeq" id="WP_104059215.1">
    <property type="nucleotide sequence ID" value="NZ_PREZ01000006.1"/>
</dbReference>
<dbReference type="OrthoDB" id="384892at2"/>
<dbReference type="Proteomes" id="UP000239047">
    <property type="component" value="Unassembled WGS sequence"/>
</dbReference>
<comment type="caution">
    <text evidence="2">The sequence shown here is derived from an EMBL/GenBank/DDBJ whole genome shotgun (WGS) entry which is preliminary data.</text>
</comment>
<reference evidence="2 3" key="1">
    <citation type="submission" date="2018-02" db="EMBL/GenBank/DDBJ databases">
        <title>Jeotgalibacillus proteolyticum sp. nov. a protease producing bacterium isolated from ocean sediments of Laizhou Bay.</title>
        <authorList>
            <person name="Li Y."/>
        </authorList>
    </citation>
    <scope>NUCLEOTIDE SEQUENCE [LARGE SCALE GENOMIC DNA]</scope>
    <source>
        <strain evidence="2 3">22-7</strain>
    </source>
</reference>
<name>A0A2S5G906_9BACL</name>
<evidence type="ECO:0000259" key="1">
    <source>
        <dbReference type="Pfam" id="PF20097"/>
    </source>
</evidence>
<sequence length="70" mass="8195">MDDTIKCPECNNELKNGYLFSSRRISWSDSPESIFVDYESEVLVGTPFFKMKKMPALRCEDCHVVMFKHN</sequence>
<organism evidence="2 3">
    <name type="scientific">Jeotgalibacillus proteolyticus</name>
    <dbReference type="NCBI Taxonomy" id="2082395"/>
    <lineage>
        <taxon>Bacteria</taxon>
        <taxon>Bacillati</taxon>
        <taxon>Bacillota</taxon>
        <taxon>Bacilli</taxon>
        <taxon>Bacillales</taxon>
        <taxon>Caryophanaceae</taxon>
        <taxon>Jeotgalibacillus</taxon>
    </lineage>
</organism>
<accession>A0A2S5G906</accession>
<gene>
    <name evidence="2" type="ORF">C4B60_16455</name>
</gene>
<dbReference type="AlphaFoldDB" id="A0A2S5G906"/>
<proteinExistence type="predicted"/>
<keyword evidence="3" id="KW-1185">Reference proteome</keyword>
<feature type="domain" description="DUF6487" evidence="1">
    <location>
        <begin position="7"/>
        <end position="68"/>
    </location>
</feature>
<dbReference type="EMBL" id="PREZ01000006">
    <property type="protein sequence ID" value="PPA69476.1"/>
    <property type="molecule type" value="Genomic_DNA"/>
</dbReference>